<comment type="pathway">
    <text evidence="3">Sphingolipid metabolism.</text>
</comment>
<dbReference type="PANTHER" id="PTHR11069">
    <property type="entry name" value="GLUCOSYLCERAMIDASE"/>
    <property type="match status" value="1"/>
</dbReference>
<evidence type="ECO:0000256" key="8">
    <source>
        <dbReference type="ARBA" id="ARBA00022919"/>
    </source>
</evidence>
<evidence type="ECO:0000256" key="3">
    <source>
        <dbReference type="ARBA" id="ARBA00004991"/>
    </source>
</evidence>
<evidence type="ECO:0000256" key="4">
    <source>
        <dbReference type="ARBA" id="ARBA00005382"/>
    </source>
</evidence>
<evidence type="ECO:0000256" key="5">
    <source>
        <dbReference type="ARBA" id="ARBA00012658"/>
    </source>
</evidence>
<dbReference type="GO" id="GO:0016241">
    <property type="term" value="P:regulation of macroautophagy"/>
    <property type="evidence" value="ECO:0007669"/>
    <property type="project" value="UniProtKB-ARBA"/>
</dbReference>
<organism evidence="15 16">
    <name type="scientific">Steinernema glaseri</name>
    <dbReference type="NCBI Taxonomy" id="37863"/>
    <lineage>
        <taxon>Eukaryota</taxon>
        <taxon>Metazoa</taxon>
        <taxon>Ecdysozoa</taxon>
        <taxon>Nematoda</taxon>
        <taxon>Chromadorea</taxon>
        <taxon>Rhabditida</taxon>
        <taxon>Tylenchina</taxon>
        <taxon>Panagrolaimomorpha</taxon>
        <taxon>Strongyloidoidea</taxon>
        <taxon>Steinernematidae</taxon>
        <taxon>Steinernema</taxon>
    </lineage>
</organism>
<keyword evidence="9 12" id="KW-0443">Lipid metabolism</keyword>
<dbReference type="InterPro" id="IPR001139">
    <property type="entry name" value="Glyco_hydro_30"/>
</dbReference>
<dbReference type="Gene3D" id="3.20.20.80">
    <property type="entry name" value="Glycosidases"/>
    <property type="match status" value="1"/>
</dbReference>
<dbReference type="GO" id="GO:0005774">
    <property type="term" value="C:vacuolar membrane"/>
    <property type="evidence" value="ECO:0007669"/>
    <property type="project" value="UniProtKB-ARBA"/>
</dbReference>
<evidence type="ECO:0000256" key="7">
    <source>
        <dbReference type="ARBA" id="ARBA00022801"/>
    </source>
</evidence>
<evidence type="ECO:0000313" key="15">
    <source>
        <dbReference type="Proteomes" id="UP000095287"/>
    </source>
</evidence>
<dbReference type="GO" id="GO:0004348">
    <property type="term" value="F:glucosylceramidase activity"/>
    <property type="evidence" value="ECO:0007669"/>
    <property type="project" value="UniProtKB-EC"/>
</dbReference>
<dbReference type="Pfam" id="PF02055">
    <property type="entry name" value="Glyco_hydro_30"/>
    <property type="match status" value="1"/>
</dbReference>
<dbReference type="GO" id="GO:0051246">
    <property type="term" value="P:regulation of protein metabolic process"/>
    <property type="evidence" value="ECO:0007669"/>
    <property type="project" value="UniProtKB-ARBA"/>
</dbReference>
<keyword evidence="7 12" id="KW-0378">Hydrolase</keyword>
<comment type="catalytic activity">
    <reaction evidence="11">
        <text>an N-acyl-1-beta-D-glucosyl-15-methylhexadecasphing-4-enine + H2O = an N-acyl-15-methylhexadecasphing-4-enine + D-glucose</text>
        <dbReference type="Rhea" id="RHEA:34755"/>
        <dbReference type="ChEBI" id="CHEBI:4167"/>
        <dbReference type="ChEBI" id="CHEBI:15377"/>
        <dbReference type="ChEBI" id="CHEBI:70815"/>
        <dbReference type="ChEBI" id="CHEBI:70846"/>
    </reaction>
    <physiologicalReaction direction="left-to-right" evidence="11">
        <dbReference type="Rhea" id="RHEA:34756"/>
    </physiologicalReaction>
</comment>
<dbReference type="GO" id="GO:0005102">
    <property type="term" value="F:signaling receptor binding"/>
    <property type="evidence" value="ECO:0007669"/>
    <property type="project" value="UniProtKB-ARBA"/>
</dbReference>
<evidence type="ECO:0000313" key="16">
    <source>
        <dbReference type="WBParaSite" id="L893_g20280.t1"/>
    </source>
</evidence>
<dbReference type="GO" id="GO:0008202">
    <property type="term" value="P:steroid metabolic process"/>
    <property type="evidence" value="ECO:0007669"/>
    <property type="project" value="UniProtKB-ARBA"/>
</dbReference>
<dbReference type="GO" id="GO:0005764">
    <property type="term" value="C:lysosome"/>
    <property type="evidence" value="ECO:0007669"/>
    <property type="project" value="UniProtKB-ARBA"/>
</dbReference>
<proteinExistence type="inferred from homology"/>
<dbReference type="GO" id="GO:0010605">
    <property type="term" value="P:negative regulation of macromolecule metabolic process"/>
    <property type="evidence" value="ECO:0007669"/>
    <property type="project" value="UniProtKB-ARBA"/>
</dbReference>
<keyword evidence="8 12" id="KW-0746">Sphingolipid metabolism</keyword>
<dbReference type="AlphaFoldDB" id="A0A1I7YW22"/>
<dbReference type="PANTHER" id="PTHR11069:SF23">
    <property type="entry name" value="LYSOSOMAL ACID GLUCOSYLCERAMIDASE"/>
    <property type="match status" value="1"/>
</dbReference>
<reference evidence="16" key="1">
    <citation type="submission" date="2016-11" db="UniProtKB">
        <authorList>
            <consortium name="WormBaseParasite"/>
        </authorList>
    </citation>
    <scope>IDENTIFICATION</scope>
</reference>
<dbReference type="GO" id="GO:0007040">
    <property type="term" value="P:lysosome organization"/>
    <property type="evidence" value="ECO:0007669"/>
    <property type="project" value="UniProtKB-ARBA"/>
</dbReference>
<keyword evidence="6 13" id="KW-0732">Signal</keyword>
<dbReference type="GO" id="GO:0006914">
    <property type="term" value="P:autophagy"/>
    <property type="evidence" value="ECO:0007669"/>
    <property type="project" value="UniProtKB-ARBA"/>
</dbReference>
<evidence type="ECO:0000256" key="1">
    <source>
        <dbReference type="ARBA" id="ARBA00001013"/>
    </source>
</evidence>
<feature type="chain" id="PRO_5009312662" description="Glucosylceramidase" evidence="13">
    <location>
        <begin position="21"/>
        <end position="532"/>
    </location>
</feature>
<comment type="similarity">
    <text evidence="4 12">Belongs to the glycosyl hydrolase 30 family.</text>
</comment>
<accession>A0A1I7YW22</accession>
<dbReference type="WBParaSite" id="L893_g20280.t1">
    <property type="protein sequence ID" value="L893_g20280.t1"/>
    <property type="gene ID" value="L893_g20280"/>
</dbReference>
<evidence type="ECO:0000256" key="12">
    <source>
        <dbReference type="RuleBase" id="RU361188"/>
    </source>
</evidence>
<feature type="signal peptide" evidence="13">
    <location>
        <begin position="1"/>
        <end position="20"/>
    </location>
</feature>
<evidence type="ECO:0000256" key="9">
    <source>
        <dbReference type="ARBA" id="ARBA00023098"/>
    </source>
</evidence>
<feature type="domain" description="Glycosyl hydrolase family 30 TIM-barrel" evidence="14">
    <location>
        <begin position="117"/>
        <end position="457"/>
    </location>
</feature>
<dbReference type="GO" id="GO:0006680">
    <property type="term" value="P:glucosylceramide catabolic process"/>
    <property type="evidence" value="ECO:0007669"/>
    <property type="project" value="UniProtKB-ARBA"/>
</dbReference>
<dbReference type="Proteomes" id="UP000095287">
    <property type="component" value="Unplaced"/>
</dbReference>
<dbReference type="SUPFAM" id="SSF51445">
    <property type="entry name" value="(Trans)glycosidases"/>
    <property type="match status" value="1"/>
</dbReference>
<dbReference type="GO" id="GO:0032006">
    <property type="term" value="P:regulation of TOR signaling"/>
    <property type="evidence" value="ECO:0007669"/>
    <property type="project" value="UniProtKB-ARBA"/>
</dbReference>
<dbReference type="GO" id="GO:0042391">
    <property type="term" value="P:regulation of membrane potential"/>
    <property type="evidence" value="ECO:0007669"/>
    <property type="project" value="UniProtKB-ARBA"/>
</dbReference>
<dbReference type="FunFam" id="3.20.20.80:FF:000030">
    <property type="entry name" value="Lysosomal acid glucosylceramidase"/>
    <property type="match status" value="1"/>
</dbReference>
<evidence type="ECO:0000259" key="14">
    <source>
        <dbReference type="Pfam" id="PF02055"/>
    </source>
</evidence>
<dbReference type="GO" id="GO:0006066">
    <property type="term" value="P:alcohol metabolic process"/>
    <property type="evidence" value="ECO:0007669"/>
    <property type="project" value="UniProtKB-ARBA"/>
</dbReference>
<dbReference type="GO" id="GO:0030163">
    <property type="term" value="P:protein catabolic process"/>
    <property type="evidence" value="ECO:0007669"/>
    <property type="project" value="UniProtKB-ARBA"/>
</dbReference>
<comment type="pathway">
    <text evidence="2">Lipid metabolism; sphingolipid metabolism.</text>
</comment>
<protein>
    <recommendedName>
        <fullName evidence="5 12">Glucosylceramidase</fullName>
        <ecNumber evidence="5 12">3.2.1.45</ecNumber>
    </recommendedName>
</protein>
<dbReference type="GO" id="GO:0016758">
    <property type="term" value="F:hexosyltransferase activity"/>
    <property type="evidence" value="ECO:0007669"/>
    <property type="project" value="UniProtKB-ARBA"/>
</dbReference>
<evidence type="ECO:0000256" key="2">
    <source>
        <dbReference type="ARBA" id="ARBA00004760"/>
    </source>
</evidence>
<keyword evidence="12" id="KW-0326">Glycosidase</keyword>
<comment type="catalytic activity">
    <reaction evidence="1">
        <text>a beta-D-glucosyl-(1&lt;-&gt;1')-N-acylsphing-4-enine + H2O = an N-acylsphing-4-enine + D-glucose</text>
        <dbReference type="Rhea" id="RHEA:13269"/>
        <dbReference type="ChEBI" id="CHEBI:4167"/>
        <dbReference type="ChEBI" id="CHEBI:15377"/>
        <dbReference type="ChEBI" id="CHEBI:22801"/>
        <dbReference type="ChEBI" id="CHEBI:52639"/>
        <dbReference type="EC" id="3.2.1.45"/>
    </reaction>
    <physiologicalReaction direction="left-to-right" evidence="1">
        <dbReference type="Rhea" id="RHEA:13270"/>
    </physiologicalReaction>
</comment>
<name>A0A1I7YW22_9BILA</name>
<dbReference type="EC" id="3.2.1.45" evidence="5 12"/>
<evidence type="ECO:0000256" key="11">
    <source>
        <dbReference type="ARBA" id="ARBA00051345"/>
    </source>
</evidence>
<keyword evidence="15" id="KW-1185">Reference proteome</keyword>
<dbReference type="InterPro" id="IPR017853">
    <property type="entry name" value="GH"/>
</dbReference>
<dbReference type="PRINTS" id="PR00843">
    <property type="entry name" value="GLHYDRLASE30"/>
</dbReference>
<evidence type="ECO:0000256" key="13">
    <source>
        <dbReference type="SAM" id="SignalP"/>
    </source>
</evidence>
<evidence type="ECO:0000256" key="6">
    <source>
        <dbReference type="ARBA" id="ARBA00022729"/>
    </source>
</evidence>
<dbReference type="InterPro" id="IPR033453">
    <property type="entry name" value="Glyco_hydro_30_TIM-barrel"/>
</dbReference>
<comment type="catalytic activity">
    <reaction evidence="10">
        <text>a beta-D-glucosylceramide + H2O = an N-acyl-sphingoid base + D-glucose</text>
        <dbReference type="Rhea" id="RHEA:81447"/>
        <dbReference type="ChEBI" id="CHEBI:4167"/>
        <dbReference type="ChEBI" id="CHEBI:15377"/>
        <dbReference type="ChEBI" id="CHEBI:83264"/>
        <dbReference type="ChEBI" id="CHEBI:83273"/>
    </reaction>
    <physiologicalReaction direction="left-to-right" evidence="10">
        <dbReference type="Rhea" id="RHEA:81448"/>
    </physiologicalReaction>
</comment>
<evidence type="ECO:0000256" key="10">
    <source>
        <dbReference type="ARBA" id="ARBA00050474"/>
    </source>
</evidence>
<sequence>MRARANVFLYLLLVLVHSKAESNLQNECRKRFIKPSDPDNFVCVCNATVCHTLPDDDAWGRQQQLTMFTTSKEGKRFERSIWNFVSKKSDLLRQQLGDTFDNEITVGRPRRSSHTLIKGFGAALTDAAAINLNSLDEAAKDKLISAYFSTKGSEYSIVRIPIASCDFSTREYSYAEVEGDTTLKHFKLVDEDGWKVGYLKEFQKRSSHGLYVFASPWSAPGWMKSNGRMKGGGTLLDKYRESYAEYLVRFLQEYNNAGVDIQGMTVQNEPSTGSDPDYSFQTMYFSAEDEEQFVKNYLGPQLAQKFPTLELMIDDDFRGSLPDFADVFFNDTDAASYANGIAVHWYDREKVGPSVLLKTKEAHPDKFILSTEACSYDKDVRVDYGSWKRGDNYAKDILENLLHGVSGWVDWNLALNMEGGPNWVQNYVDSPILVNAQKQEFYLQPMYYVLAHFSKYVKPTMFLSDFKLKKQIPDLDVAVFQDPSNNKTIVIRNAQNRDFEVKISDASCNGHTVIVPIDANSVNSLAYRCNVL</sequence>